<sequence length="458" mass="51077">MYEAVLRALFFLCLPSPPQFSMLYIPPEIVDFIIDELWDDKPALKTCSCVYRDWLPRSRRYLFASVTLRVDWYAGVSKMDTFLSLISSPLATFLPYIDEVRLTHKWNARDDGSPMLSPGDTLAALQIRGVRPSRLYLDCRSYLSHPPAGTPALTSSVLHLAIQMEGNYVALDSIANYVCSFPLLQSLKIVGRPSDVNGFSHPAVLTLPSQLHTFYTSHKSFTDWLLTLNPPPTQITKLGILQAPSDGLDWPAVNRYLTSPCAAGIETLVFDTTSFIGSIHGPELQNLRRLRHLVINQLHVSAPNTLRNLLSVLETAPTVRGTLETITLSRAFRNCPVATCTFPAQEWRELDAAVADSVEAHEYPRLRRFVVNTADEDSCDLRDVLGQLAFEVGEPIALALQTHLGRCAHHGLLRVEGIPNVPSVSPKVVWTTAKYDTSPAGLDLHSRRRNGRRLANIR</sequence>
<reference evidence="1" key="1">
    <citation type="submission" date="2023-03" db="EMBL/GenBank/DDBJ databases">
        <title>Massive genome expansion in bonnet fungi (Mycena s.s.) driven by repeated elements and novel gene families across ecological guilds.</title>
        <authorList>
            <consortium name="Lawrence Berkeley National Laboratory"/>
            <person name="Harder C.B."/>
            <person name="Miyauchi S."/>
            <person name="Viragh M."/>
            <person name="Kuo A."/>
            <person name="Thoen E."/>
            <person name="Andreopoulos B."/>
            <person name="Lu D."/>
            <person name="Skrede I."/>
            <person name="Drula E."/>
            <person name="Henrissat B."/>
            <person name="Morin E."/>
            <person name="Kohler A."/>
            <person name="Barry K."/>
            <person name="LaButti K."/>
            <person name="Morin E."/>
            <person name="Salamov A."/>
            <person name="Lipzen A."/>
            <person name="Mereny Z."/>
            <person name="Hegedus B."/>
            <person name="Baldrian P."/>
            <person name="Stursova M."/>
            <person name="Weitz H."/>
            <person name="Taylor A."/>
            <person name="Grigoriev I.V."/>
            <person name="Nagy L.G."/>
            <person name="Martin F."/>
            <person name="Kauserud H."/>
        </authorList>
    </citation>
    <scope>NUCLEOTIDE SEQUENCE</scope>
    <source>
        <strain evidence="1">9284</strain>
    </source>
</reference>
<evidence type="ECO:0000313" key="2">
    <source>
        <dbReference type="Proteomes" id="UP001221142"/>
    </source>
</evidence>
<dbReference type="AlphaFoldDB" id="A0AAD7B4S9"/>
<accession>A0AAD7B4S9</accession>
<proteinExistence type="predicted"/>
<protein>
    <submittedName>
        <fullName evidence="1">Uncharacterized protein</fullName>
    </submittedName>
</protein>
<dbReference type="EMBL" id="JARKIF010000037">
    <property type="protein sequence ID" value="KAJ7609866.1"/>
    <property type="molecule type" value="Genomic_DNA"/>
</dbReference>
<dbReference type="Proteomes" id="UP001221142">
    <property type="component" value="Unassembled WGS sequence"/>
</dbReference>
<gene>
    <name evidence="1" type="ORF">FB45DRAFT_339960</name>
</gene>
<name>A0AAD7B4S9_9AGAR</name>
<keyword evidence="2" id="KW-1185">Reference proteome</keyword>
<organism evidence="1 2">
    <name type="scientific">Roridomyces roridus</name>
    <dbReference type="NCBI Taxonomy" id="1738132"/>
    <lineage>
        <taxon>Eukaryota</taxon>
        <taxon>Fungi</taxon>
        <taxon>Dikarya</taxon>
        <taxon>Basidiomycota</taxon>
        <taxon>Agaricomycotina</taxon>
        <taxon>Agaricomycetes</taxon>
        <taxon>Agaricomycetidae</taxon>
        <taxon>Agaricales</taxon>
        <taxon>Marasmiineae</taxon>
        <taxon>Mycenaceae</taxon>
        <taxon>Roridomyces</taxon>
    </lineage>
</organism>
<evidence type="ECO:0000313" key="1">
    <source>
        <dbReference type="EMBL" id="KAJ7609866.1"/>
    </source>
</evidence>
<comment type="caution">
    <text evidence="1">The sequence shown here is derived from an EMBL/GenBank/DDBJ whole genome shotgun (WGS) entry which is preliminary data.</text>
</comment>